<keyword evidence="3" id="KW-1185">Reference proteome</keyword>
<gene>
    <name evidence="2" type="ORF">JK358_37640</name>
</gene>
<dbReference type="EMBL" id="JAERRJ010000025">
    <property type="protein sequence ID" value="MBL1080133.1"/>
    <property type="molecule type" value="Genomic_DNA"/>
</dbReference>
<organism evidence="2 3">
    <name type="scientific">Nocardia acididurans</name>
    <dbReference type="NCBI Taxonomy" id="2802282"/>
    <lineage>
        <taxon>Bacteria</taxon>
        <taxon>Bacillati</taxon>
        <taxon>Actinomycetota</taxon>
        <taxon>Actinomycetes</taxon>
        <taxon>Mycobacteriales</taxon>
        <taxon>Nocardiaceae</taxon>
        <taxon>Nocardia</taxon>
    </lineage>
</organism>
<protein>
    <submittedName>
        <fullName evidence="2">Uncharacterized protein</fullName>
    </submittedName>
</protein>
<sequence length="270" mass="30171">MNERVDREVVMDIRGYEVGPIPAEAAFTSDFAVADGVEMSELVNLQEIERRVMDARPGMLMKYMPARYDAVTGAILTGGRYLFDTWDNVEEYRRFTAEELEFEPGVTFWSRPFFLGVDRHIWRVAGAENFTPIAEHAVDRFERFTYEGDDPRALLEAVWPDIRTAAVESGLDAAWLLYQPEERQIGIHLVAGRGADTDPVADADAALRHLAAIPSLAAHLPPELKAHKVFDRTAMIVSQWLPKSRLAGGAPTANPMTPPLPAWTVEPQPV</sequence>
<name>A0ABS1MHJ2_9NOCA</name>
<dbReference type="RefSeq" id="WP_201958345.1">
    <property type="nucleotide sequence ID" value="NZ_JAERRJ010000025.1"/>
</dbReference>
<comment type="caution">
    <text evidence="2">The sequence shown here is derived from an EMBL/GenBank/DDBJ whole genome shotgun (WGS) entry which is preliminary data.</text>
</comment>
<evidence type="ECO:0000256" key="1">
    <source>
        <dbReference type="SAM" id="MobiDB-lite"/>
    </source>
</evidence>
<feature type="region of interest" description="Disordered" evidence="1">
    <location>
        <begin position="248"/>
        <end position="270"/>
    </location>
</feature>
<evidence type="ECO:0000313" key="3">
    <source>
        <dbReference type="Proteomes" id="UP000602198"/>
    </source>
</evidence>
<proteinExistence type="predicted"/>
<dbReference type="Proteomes" id="UP000602198">
    <property type="component" value="Unassembled WGS sequence"/>
</dbReference>
<reference evidence="2 3" key="1">
    <citation type="submission" date="2021-01" db="EMBL/GenBank/DDBJ databases">
        <title>WGS of actinomycetes isolated from Thailand.</title>
        <authorList>
            <person name="Thawai C."/>
        </authorList>
    </citation>
    <scope>NUCLEOTIDE SEQUENCE [LARGE SCALE GENOMIC DNA]</scope>
    <source>
        <strain evidence="2 3">LPG 2</strain>
    </source>
</reference>
<accession>A0ABS1MHJ2</accession>
<evidence type="ECO:0000313" key="2">
    <source>
        <dbReference type="EMBL" id="MBL1080133.1"/>
    </source>
</evidence>